<proteinExistence type="predicted"/>
<organism evidence="2 3">
    <name type="scientific">Mucor saturninus</name>
    <dbReference type="NCBI Taxonomy" id="64648"/>
    <lineage>
        <taxon>Eukaryota</taxon>
        <taxon>Fungi</taxon>
        <taxon>Fungi incertae sedis</taxon>
        <taxon>Mucoromycota</taxon>
        <taxon>Mucoromycotina</taxon>
        <taxon>Mucoromycetes</taxon>
        <taxon>Mucorales</taxon>
        <taxon>Mucorineae</taxon>
        <taxon>Mucoraceae</taxon>
        <taxon>Mucor</taxon>
    </lineage>
</organism>
<name>A0A8H7RIN8_9FUNG</name>
<feature type="compositionally biased region" description="Polar residues" evidence="1">
    <location>
        <begin position="263"/>
        <end position="282"/>
    </location>
</feature>
<feature type="region of interest" description="Disordered" evidence="1">
    <location>
        <begin position="199"/>
        <end position="224"/>
    </location>
</feature>
<protein>
    <submittedName>
        <fullName evidence="2">Uncharacterized protein</fullName>
    </submittedName>
</protein>
<dbReference type="AlphaFoldDB" id="A0A8H7RIN8"/>
<dbReference type="Proteomes" id="UP000603453">
    <property type="component" value="Unassembled WGS sequence"/>
</dbReference>
<feature type="region of interest" description="Disordered" evidence="1">
    <location>
        <begin position="1"/>
        <end position="110"/>
    </location>
</feature>
<feature type="compositionally biased region" description="Basic and acidic residues" evidence="1">
    <location>
        <begin position="1"/>
        <end position="26"/>
    </location>
</feature>
<keyword evidence="3" id="KW-1185">Reference proteome</keyword>
<dbReference type="EMBL" id="JAEPRD010000012">
    <property type="protein sequence ID" value="KAG2210361.1"/>
    <property type="molecule type" value="Genomic_DNA"/>
</dbReference>
<evidence type="ECO:0000256" key="1">
    <source>
        <dbReference type="SAM" id="MobiDB-lite"/>
    </source>
</evidence>
<reference evidence="2" key="1">
    <citation type="submission" date="2020-12" db="EMBL/GenBank/DDBJ databases">
        <title>Metabolic potential, ecology and presence of endohyphal bacteria is reflected in genomic diversity of Mucoromycotina.</title>
        <authorList>
            <person name="Muszewska A."/>
            <person name="Okrasinska A."/>
            <person name="Steczkiewicz K."/>
            <person name="Drgas O."/>
            <person name="Orlowska M."/>
            <person name="Perlinska-Lenart U."/>
            <person name="Aleksandrzak-Piekarczyk T."/>
            <person name="Szatraj K."/>
            <person name="Zielenkiewicz U."/>
            <person name="Pilsyk S."/>
            <person name="Malc E."/>
            <person name="Mieczkowski P."/>
            <person name="Kruszewska J.S."/>
            <person name="Biernat P."/>
            <person name="Pawlowska J."/>
        </authorList>
    </citation>
    <scope>NUCLEOTIDE SEQUENCE</scope>
    <source>
        <strain evidence="2">WA0000017839</strain>
    </source>
</reference>
<comment type="caution">
    <text evidence="2">The sequence shown here is derived from an EMBL/GenBank/DDBJ whole genome shotgun (WGS) entry which is preliminary data.</text>
</comment>
<evidence type="ECO:0000313" key="2">
    <source>
        <dbReference type="EMBL" id="KAG2210361.1"/>
    </source>
</evidence>
<feature type="compositionally biased region" description="Basic residues" evidence="1">
    <location>
        <begin position="41"/>
        <end position="51"/>
    </location>
</feature>
<accession>A0A8H7RIN8</accession>
<evidence type="ECO:0000313" key="3">
    <source>
        <dbReference type="Proteomes" id="UP000603453"/>
    </source>
</evidence>
<sequence>MPDVKLNNRSDRRVAQRLDAKRESKREKKLMKSSPNASKYNAKKSRKKGAKKSQIAATTPIASVKPRPITPSSMAMKSLVYQHSVKESSDPEYDSSSATEENSAVDTATKEEPVVESLIIAALKEDLAMETISSITTEEENAVIGEKPLVKTSEDAITKEKLVDKSLIFSSPKEDLVAESLITTVPKEEHVMESISSQEIDNVNHQQDDSSQDKNITAKQEKTQSNELVGSIIQKVAHTSEKDTIQNKEADKELPSTQQFVFPPTAVTNNPVPLSGPTPVSSTKKKNIISRLYKKSVKACDEFITEKIQSIGKVNRIGIVLNESTKPNVSWKKFLKK</sequence>
<feature type="compositionally biased region" description="Polar residues" evidence="1">
    <location>
        <begin position="94"/>
        <end position="106"/>
    </location>
</feature>
<gene>
    <name evidence="2" type="ORF">INT47_003346</name>
</gene>
<feature type="region of interest" description="Disordered" evidence="1">
    <location>
        <begin position="263"/>
        <end position="283"/>
    </location>
</feature>